<dbReference type="SUPFAM" id="SSF48452">
    <property type="entry name" value="TPR-like"/>
    <property type="match status" value="1"/>
</dbReference>
<dbReference type="KEGG" id="mkc:kam1_1531"/>
<dbReference type="Gene3D" id="2.40.70.10">
    <property type="entry name" value="Acid Proteases"/>
    <property type="match status" value="1"/>
</dbReference>
<sequence>MKGKEPLKQSFFLFSFYALCLSFFSSGLLALSSEQQVAEQRLNILYRSGLFEEASRMARALLQKNPSCFSCWMIIGETALCRGNLELAREAFHRALKIQPGERRPKALLKEIYIRQDRYSLAAPLAYELGELGLGDLLKSFKDQKPFAVDSTREQAVVRFKDFVPYPIIETELSGGIKARFMIDTGSTYVILSPRLANKAQIVLFRKEKETSTMGSYWIQFGKIHSMNIGGATIRNIPAVVHSLLAIPRTGLEIDGILGENFLSHFLPTFDLRGRWKSVPKFFFLRFSKDDPLSSFKSLNLSDGKIRVIPFLIGPAQTLVVQGKINNSVPLLFLLDTGTPGYFMCSPLVAKLSKVWLQQNFFSDQSGPFIHHESGQSIDMHWGLGTSQSPLELGLANQLEIMGERIRGILQGGVGSLPMDMSWNLGFWTGGMIGFGFFYDKVSTIDYKNQKIYFFIPEQKASQHK</sequence>
<dbReference type="InterPro" id="IPR019734">
    <property type="entry name" value="TPR_rpt"/>
</dbReference>
<proteinExistence type="predicted"/>
<evidence type="ECO:0000313" key="3">
    <source>
        <dbReference type="Proteomes" id="UP000315925"/>
    </source>
</evidence>
<protein>
    <submittedName>
        <fullName evidence="2">Tetratricopeptide repeat protein</fullName>
    </submittedName>
</protein>
<dbReference type="InterPro" id="IPR011990">
    <property type="entry name" value="TPR-like_helical_dom_sf"/>
</dbReference>
<evidence type="ECO:0000313" key="2">
    <source>
        <dbReference type="EMBL" id="QDQ42750.1"/>
    </source>
</evidence>
<gene>
    <name evidence="2" type="ORF">kam1_1531</name>
</gene>
<evidence type="ECO:0000256" key="1">
    <source>
        <dbReference type="PROSITE-ProRule" id="PRU00339"/>
    </source>
</evidence>
<organism evidence="2 3">
    <name type="scientific">Methylacidiphilum kamchatkense Kam1</name>
    <dbReference type="NCBI Taxonomy" id="1202785"/>
    <lineage>
        <taxon>Bacteria</taxon>
        <taxon>Pseudomonadati</taxon>
        <taxon>Verrucomicrobiota</taxon>
        <taxon>Methylacidiphilae</taxon>
        <taxon>Methylacidiphilales</taxon>
        <taxon>Methylacidiphilaceae</taxon>
        <taxon>Methylacidiphilum (ex Ratnadevi et al. 2023)</taxon>
    </lineage>
</organism>
<reference evidence="3" key="1">
    <citation type="submission" date="2019-03" db="EMBL/GenBank/DDBJ databases">
        <title>Complete genome of Methylacidiphilum kamchatkense Kam1.</title>
        <authorList>
            <person name="Kruse T."/>
            <person name="Murarilal Ratnadevi C."/>
            <person name="Erikstad H.-A."/>
            <person name="Birkeland N.-K."/>
        </authorList>
    </citation>
    <scope>NUCLEOTIDE SEQUENCE [LARGE SCALE GENOMIC DNA]</scope>
    <source>
        <strain evidence="3">kam1</strain>
    </source>
</reference>
<dbReference type="OrthoDB" id="181690at2"/>
<dbReference type="Pfam" id="PF13650">
    <property type="entry name" value="Asp_protease_2"/>
    <property type="match status" value="1"/>
</dbReference>
<name>A0A516TND0_9BACT</name>
<dbReference type="CDD" id="cd05483">
    <property type="entry name" value="retropepsin_like_bacteria"/>
    <property type="match status" value="1"/>
</dbReference>
<dbReference type="Gene3D" id="1.25.40.10">
    <property type="entry name" value="Tetratricopeptide repeat domain"/>
    <property type="match status" value="1"/>
</dbReference>
<dbReference type="InterPro" id="IPR021109">
    <property type="entry name" value="Peptidase_aspartic_dom_sf"/>
</dbReference>
<dbReference type="Proteomes" id="UP000315925">
    <property type="component" value="Chromosome"/>
</dbReference>
<feature type="repeat" description="TPR" evidence="1">
    <location>
        <begin position="69"/>
        <end position="102"/>
    </location>
</feature>
<dbReference type="RefSeq" id="WP_052250369.1">
    <property type="nucleotide sequence ID" value="NZ_CP037899.1"/>
</dbReference>
<dbReference type="InterPro" id="IPR034122">
    <property type="entry name" value="Retropepsin-like_bacterial"/>
</dbReference>
<dbReference type="SUPFAM" id="SSF50630">
    <property type="entry name" value="Acid proteases"/>
    <property type="match status" value="1"/>
</dbReference>
<dbReference type="PROSITE" id="PS50005">
    <property type="entry name" value="TPR"/>
    <property type="match status" value="1"/>
</dbReference>
<keyword evidence="1" id="KW-0802">TPR repeat</keyword>
<dbReference type="EMBL" id="CP037899">
    <property type="protein sequence ID" value="QDQ42750.1"/>
    <property type="molecule type" value="Genomic_DNA"/>
</dbReference>
<accession>A0A516TND0</accession>
<dbReference type="AlphaFoldDB" id="A0A516TND0"/>